<evidence type="ECO:0000256" key="1">
    <source>
        <dbReference type="SAM" id="MobiDB-lite"/>
    </source>
</evidence>
<evidence type="ECO:0000313" key="2">
    <source>
        <dbReference type="EMBL" id="KGQ07846.1"/>
    </source>
</evidence>
<name>A0A0A2VIZ3_BEABA</name>
<dbReference type="eggNOG" id="ENOG502SCWK">
    <property type="taxonomic scope" value="Eukaryota"/>
</dbReference>
<gene>
    <name evidence="2" type="ORF">BBAD15_g6829</name>
</gene>
<comment type="caution">
    <text evidence="2">The sequence shown here is derived from an EMBL/GenBank/DDBJ whole genome shotgun (WGS) entry which is preliminary data.</text>
</comment>
<organism evidence="2 3">
    <name type="scientific">Beauveria bassiana D1-5</name>
    <dbReference type="NCBI Taxonomy" id="1245745"/>
    <lineage>
        <taxon>Eukaryota</taxon>
        <taxon>Fungi</taxon>
        <taxon>Dikarya</taxon>
        <taxon>Ascomycota</taxon>
        <taxon>Pezizomycotina</taxon>
        <taxon>Sordariomycetes</taxon>
        <taxon>Hypocreomycetidae</taxon>
        <taxon>Hypocreales</taxon>
        <taxon>Cordycipitaceae</taxon>
        <taxon>Beauveria</taxon>
    </lineage>
</organism>
<protein>
    <submittedName>
        <fullName evidence="2">Uncharacterized protein</fullName>
    </submittedName>
</protein>
<accession>A0A0A2VIZ3</accession>
<sequence length="292" mass="32740">MREKSLGEELAMSARYGVIAFDHYALVKSPNLSFFYSIDQQDGAQWRRLVMEYLDLSHRTRKPYHGKAAVVLTGDLTGGIDDDIRSRLTQANIDRVLKPFQTIRERNLSRCGSPANPIWVAACYEESLHQEYCDLERRSEVGGAAVETEMVLSDPDVYNINGDINALAERIVERLPALFDGYAALRRGIGQDLVSLSKRMEALVYVADVESVRGGFVKVLWFDHHGKLLLASRLEPEELEGMTGMWSDGYSMRDAADEGRLIALLKDPPEDKPAKEGSDAEWETESEYGSAC</sequence>
<feature type="compositionally biased region" description="Basic and acidic residues" evidence="1">
    <location>
        <begin position="267"/>
        <end position="278"/>
    </location>
</feature>
<dbReference type="OrthoDB" id="4364812at2759"/>
<feature type="region of interest" description="Disordered" evidence="1">
    <location>
        <begin position="265"/>
        <end position="292"/>
    </location>
</feature>
<dbReference type="AlphaFoldDB" id="A0A0A2VIZ3"/>
<reference evidence="2 3" key="1">
    <citation type="submission" date="2012-10" db="EMBL/GenBank/DDBJ databases">
        <title>Genome sequencing and analysis of entomopathogenic fungi Beauveria bassiana D1-5.</title>
        <authorList>
            <person name="Li Q."/>
            <person name="Wang L."/>
            <person name="Zhang Z."/>
            <person name="Wang Q."/>
            <person name="Ren J."/>
            <person name="Wang M."/>
            <person name="Xu W."/>
            <person name="Wang J."/>
            <person name="Lu Y."/>
            <person name="Du Q."/>
            <person name="Sun Z."/>
        </authorList>
    </citation>
    <scope>NUCLEOTIDE SEQUENCE [LARGE SCALE GENOMIC DNA]</scope>
    <source>
        <strain evidence="2 3">D1-5</strain>
    </source>
</reference>
<evidence type="ECO:0000313" key="3">
    <source>
        <dbReference type="Proteomes" id="UP000030106"/>
    </source>
</evidence>
<dbReference type="HOGENOM" id="CLU_092866_0_0_1"/>
<dbReference type="EMBL" id="ANFO01000637">
    <property type="protein sequence ID" value="KGQ07846.1"/>
    <property type="molecule type" value="Genomic_DNA"/>
</dbReference>
<proteinExistence type="predicted"/>
<dbReference type="Proteomes" id="UP000030106">
    <property type="component" value="Unassembled WGS sequence"/>
</dbReference>